<dbReference type="Pfam" id="PF24649">
    <property type="entry name" value="DUF7642"/>
    <property type="match status" value="1"/>
</dbReference>
<keyword evidence="1" id="KW-1133">Transmembrane helix</keyword>
<accession>A0A7N0VAL0</accession>
<keyword evidence="1" id="KW-0812">Transmembrane</keyword>
<protein>
    <recommendedName>
        <fullName evidence="2">DUF7642 domain-containing protein</fullName>
    </recommendedName>
</protein>
<dbReference type="Proteomes" id="UP000594263">
    <property type="component" value="Unplaced"/>
</dbReference>
<evidence type="ECO:0000259" key="2">
    <source>
        <dbReference type="Pfam" id="PF24649"/>
    </source>
</evidence>
<organism evidence="3 4">
    <name type="scientific">Kalanchoe fedtschenkoi</name>
    <name type="common">Lavender scallops</name>
    <name type="synonym">South American air plant</name>
    <dbReference type="NCBI Taxonomy" id="63787"/>
    <lineage>
        <taxon>Eukaryota</taxon>
        <taxon>Viridiplantae</taxon>
        <taxon>Streptophyta</taxon>
        <taxon>Embryophyta</taxon>
        <taxon>Tracheophyta</taxon>
        <taxon>Spermatophyta</taxon>
        <taxon>Magnoliopsida</taxon>
        <taxon>eudicotyledons</taxon>
        <taxon>Gunneridae</taxon>
        <taxon>Pentapetalae</taxon>
        <taxon>Saxifragales</taxon>
        <taxon>Crassulaceae</taxon>
        <taxon>Kalanchoe</taxon>
    </lineage>
</organism>
<feature type="domain" description="DUF7642" evidence="2">
    <location>
        <begin position="82"/>
        <end position="180"/>
    </location>
</feature>
<keyword evidence="1" id="KW-0472">Membrane</keyword>
<sequence length="255" mass="28810">MGTEDGVVEIDSLEKGLLSDTGCVDTEDENVLYTASFEEMEEKFVKYQTTQWVLYSLLLILAWGIGLFMLLYVPVRRYILRKDIKSRKLFITSNSIVYKVTRPVPFPCFGVLKKEKHVLLHSVADVVIEQGYLQSLFGVHSIRIENVGVRRPPSDDVQIQGIVNPTAFRKAVLTRLSQIRNESYSRQASNIDDVPSLRLGLSSSAWVSPSKSLKHDSFSYPADNMILQKLEEVDSSVKRVQSLIEGHQSQKSEIG</sequence>
<dbReference type="PANTHER" id="PTHR35410">
    <property type="entry name" value="EXPRESSED PROTEIN"/>
    <property type="match status" value="1"/>
</dbReference>
<dbReference type="Gramene" id="Kaladp0496s0007.3.v1.1">
    <property type="protein sequence ID" value="Kaladp0496s0007.3.v1.1"/>
    <property type="gene ID" value="Kaladp0496s0007.v1.1"/>
</dbReference>
<feature type="transmembrane region" description="Helical" evidence="1">
    <location>
        <begin position="52"/>
        <end position="75"/>
    </location>
</feature>
<dbReference type="InterPro" id="IPR056059">
    <property type="entry name" value="DUF7642"/>
</dbReference>
<proteinExistence type="predicted"/>
<evidence type="ECO:0000256" key="1">
    <source>
        <dbReference type="SAM" id="Phobius"/>
    </source>
</evidence>
<dbReference type="OMA" id="WGAGLIM"/>
<evidence type="ECO:0000313" key="3">
    <source>
        <dbReference type="EnsemblPlants" id="Kaladp0496s0007.3.v1.1"/>
    </source>
</evidence>
<dbReference type="Gramene" id="Kaladp0496s0007.1.v1.1">
    <property type="protein sequence ID" value="Kaladp0496s0007.1.v1.1"/>
    <property type="gene ID" value="Kaladp0496s0007.v1.1"/>
</dbReference>
<dbReference type="PANTHER" id="PTHR35410:SF1">
    <property type="entry name" value="EXPRESSED PROTEIN"/>
    <property type="match status" value="1"/>
</dbReference>
<dbReference type="EnsemblPlants" id="Kaladp0496s0007.1.v1.1">
    <property type="protein sequence ID" value="Kaladp0496s0007.1.v1.1"/>
    <property type="gene ID" value="Kaladp0496s0007.v1.1"/>
</dbReference>
<dbReference type="Gramene" id="Kaladp0496s0007.2.v1.1">
    <property type="protein sequence ID" value="Kaladp0496s0007.2.v1.1"/>
    <property type="gene ID" value="Kaladp0496s0007.v1.1"/>
</dbReference>
<dbReference type="EnsemblPlants" id="Kaladp0496s0007.3.v1.1">
    <property type="protein sequence ID" value="Kaladp0496s0007.3.v1.1"/>
    <property type="gene ID" value="Kaladp0496s0007.v1.1"/>
</dbReference>
<dbReference type="EnsemblPlants" id="Kaladp0496s0007.2.v1.1">
    <property type="protein sequence ID" value="Kaladp0496s0007.2.v1.1"/>
    <property type="gene ID" value="Kaladp0496s0007.v1.1"/>
</dbReference>
<dbReference type="AlphaFoldDB" id="A0A7N0VAL0"/>
<name>A0A7N0VAL0_KALFE</name>
<evidence type="ECO:0000313" key="4">
    <source>
        <dbReference type="Proteomes" id="UP000594263"/>
    </source>
</evidence>
<reference evidence="3" key="1">
    <citation type="submission" date="2021-01" db="UniProtKB">
        <authorList>
            <consortium name="EnsemblPlants"/>
        </authorList>
    </citation>
    <scope>IDENTIFICATION</scope>
</reference>
<keyword evidence="4" id="KW-1185">Reference proteome</keyword>